<keyword evidence="1" id="KW-0472">Membrane</keyword>
<dbReference type="Proteomes" id="UP000683000">
    <property type="component" value="Unassembled WGS sequence"/>
</dbReference>
<protein>
    <recommendedName>
        <fullName evidence="2">DUF8190 domain-containing protein</fullName>
    </recommendedName>
</protein>
<evidence type="ECO:0000313" key="3">
    <source>
        <dbReference type="EMBL" id="KAG6374963.1"/>
    </source>
</evidence>
<feature type="domain" description="DUF8190" evidence="2">
    <location>
        <begin position="1"/>
        <end position="106"/>
    </location>
</feature>
<gene>
    <name evidence="3" type="ORF">JVT61DRAFT_3722</name>
</gene>
<keyword evidence="1" id="KW-1133">Transmembrane helix</keyword>
<sequence>MVHMGTHQQEETWLALVPNTVLKPPHHLDVPHGDQHHDAAAANRDDLRLAEDFTLLDTPTTALLLTHAYMIVLFFAHVLSAMRFDDIHLANPYPEDLSKDSASRETDLL</sequence>
<keyword evidence="1" id="KW-0812">Transmembrane</keyword>
<organism evidence="3 4">
    <name type="scientific">Boletus reticuloceps</name>
    <dbReference type="NCBI Taxonomy" id="495285"/>
    <lineage>
        <taxon>Eukaryota</taxon>
        <taxon>Fungi</taxon>
        <taxon>Dikarya</taxon>
        <taxon>Basidiomycota</taxon>
        <taxon>Agaricomycotina</taxon>
        <taxon>Agaricomycetes</taxon>
        <taxon>Agaricomycetidae</taxon>
        <taxon>Boletales</taxon>
        <taxon>Boletineae</taxon>
        <taxon>Boletaceae</taxon>
        <taxon>Boletoideae</taxon>
        <taxon>Boletus</taxon>
    </lineage>
</organism>
<proteinExistence type="predicted"/>
<feature type="transmembrane region" description="Helical" evidence="1">
    <location>
        <begin position="61"/>
        <end position="79"/>
    </location>
</feature>
<evidence type="ECO:0000259" key="2">
    <source>
        <dbReference type="Pfam" id="PF26608"/>
    </source>
</evidence>
<name>A0A8I3A7Q6_9AGAM</name>
<dbReference type="AlphaFoldDB" id="A0A8I3A7Q6"/>
<comment type="caution">
    <text evidence="3">The sequence shown here is derived from an EMBL/GenBank/DDBJ whole genome shotgun (WGS) entry which is preliminary data.</text>
</comment>
<reference evidence="3" key="1">
    <citation type="submission" date="2021-03" db="EMBL/GenBank/DDBJ databases">
        <title>Evolutionary innovations through gain and loss of genes in the ectomycorrhizal Boletales.</title>
        <authorList>
            <person name="Wu G."/>
            <person name="Miyauchi S."/>
            <person name="Morin E."/>
            <person name="Yang Z.-L."/>
            <person name="Xu J."/>
            <person name="Martin F.M."/>
        </authorList>
    </citation>
    <scope>NUCLEOTIDE SEQUENCE</scope>
    <source>
        <strain evidence="3">BR01</strain>
    </source>
</reference>
<dbReference type="Pfam" id="PF26608">
    <property type="entry name" value="DUF8190"/>
    <property type="match status" value="1"/>
</dbReference>
<evidence type="ECO:0000256" key="1">
    <source>
        <dbReference type="SAM" id="Phobius"/>
    </source>
</evidence>
<dbReference type="EMBL" id="JAGFBS010000016">
    <property type="protein sequence ID" value="KAG6374963.1"/>
    <property type="molecule type" value="Genomic_DNA"/>
</dbReference>
<keyword evidence="4" id="KW-1185">Reference proteome</keyword>
<dbReference type="InterPro" id="IPR058503">
    <property type="entry name" value="DUF8190"/>
</dbReference>
<evidence type="ECO:0000313" key="4">
    <source>
        <dbReference type="Proteomes" id="UP000683000"/>
    </source>
</evidence>
<accession>A0A8I3A7Q6</accession>